<organism evidence="2 3">
    <name type="scientific">Fragilariopsis cylindrus CCMP1102</name>
    <dbReference type="NCBI Taxonomy" id="635003"/>
    <lineage>
        <taxon>Eukaryota</taxon>
        <taxon>Sar</taxon>
        <taxon>Stramenopiles</taxon>
        <taxon>Ochrophyta</taxon>
        <taxon>Bacillariophyta</taxon>
        <taxon>Bacillariophyceae</taxon>
        <taxon>Bacillariophycidae</taxon>
        <taxon>Bacillariales</taxon>
        <taxon>Bacillariaceae</taxon>
        <taxon>Fragilariopsis</taxon>
    </lineage>
</organism>
<evidence type="ECO:0008006" key="4">
    <source>
        <dbReference type="Google" id="ProtNLM"/>
    </source>
</evidence>
<name>A0A1E7EUT0_9STRA</name>
<dbReference type="EMBL" id="KV784374">
    <property type="protein sequence ID" value="OEU09780.1"/>
    <property type="molecule type" value="Genomic_DNA"/>
</dbReference>
<dbReference type="PANTHER" id="PTHR31303">
    <property type="entry name" value="CTP-DEPENDENT DIACYLGLYCEROL KINASE 1"/>
    <property type="match status" value="1"/>
</dbReference>
<keyword evidence="1" id="KW-0812">Transmembrane</keyword>
<dbReference type="InterPro" id="IPR037997">
    <property type="entry name" value="Dgk1-like"/>
</dbReference>
<evidence type="ECO:0000256" key="1">
    <source>
        <dbReference type="SAM" id="Phobius"/>
    </source>
</evidence>
<proteinExistence type="predicted"/>
<keyword evidence="3" id="KW-1185">Reference proteome</keyword>
<sequence length="271" mass="30092">MAMAEESSESKNFLYSFLFSSSQSQKQEQEQKSLLIRGGLLFIVVVLFQYFIARAPTVQKETKRRCQHAITGHALVQISYLIPKSIAILLLFVGCIVMYLMKTYYFTTFLQSFGPLLRPQELSGEILPGAFYFLVGTLITITTIHDIHIVRYSIECLALADPMASWIGSSISSPKIVTRKSSSSSSSLAGCIACFITSWIIGYWMLFLNNNNNDSNNNESSDSNSNSSKPFTITTVFIGATVCTIAEGLPFGNDNLNIPVLTAFVIEYFGR</sequence>
<protein>
    <recommendedName>
        <fullName evidence="4">Dolichol kinase</fullName>
    </recommendedName>
</protein>
<accession>A0A1E7EUT0</accession>
<dbReference type="InParanoid" id="A0A1E7EUT0"/>
<dbReference type="PANTHER" id="PTHR31303:SF1">
    <property type="entry name" value="CTP-DEPENDENT DIACYLGLYCEROL KINASE 1"/>
    <property type="match status" value="1"/>
</dbReference>
<feature type="transmembrane region" description="Helical" evidence="1">
    <location>
        <begin position="126"/>
        <end position="144"/>
    </location>
</feature>
<reference evidence="2 3" key="1">
    <citation type="submission" date="2016-09" db="EMBL/GenBank/DDBJ databases">
        <title>Extensive genetic diversity and differential bi-allelic expression allows diatom success in the polar Southern Ocean.</title>
        <authorList>
            <consortium name="DOE Joint Genome Institute"/>
            <person name="Mock T."/>
            <person name="Otillar R.P."/>
            <person name="Strauss J."/>
            <person name="Dupont C."/>
            <person name="Frickenhaus S."/>
            <person name="Maumus F."/>
            <person name="Mcmullan M."/>
            <person name="Sanges R."/>
            <person name="Schmutz J."/>
            <person name="Toseland A."/>
            <person name="Valas R."/>
            <person name="Veluchamy A."/>
            <person name="Ward B.J."/>
            <person name="Allen A."/>
            <person name="Barry K."/>
            <person name="Falciatore A."/>
            <person name="Ferrante M."/>
            <person name="Fortunato A.E."/>
            <person name="Gloeckner G."/>
            <person name="Gruber A."/>
            <person name="Hipkin R."/>
            <person name="Janech M."/>
            <person name="Kroth P."/>
            <person name="Leese F."/>
            <person name="Lindquist E."/>
            <person name="Lyon B.R."/>
            <person name="Martin J."/>
            <person name="Mayer C."/>
            <person name="Parker M."/>
            <person name="Quesneville H."/>
            <person name="Raymond J."/>
            <person name="Uhlig C."/>
            <person name="Valentin K.U."/>
            <person name="Worden A.Z."/>
            <person name="Armbrust E.V."/>
            <person name="Bowler C."/>
            <person name="Green B."/>
            <person name="Moulton V."/>
            <person name="Van Oosterhout C."/>
            <person name="Grigoriev I."/>
        </authorList>
    </citation>
    <scope>NUCLEOTIDE SEQUENCE [LARGE SCALE GENOMIC DNA]</scope>
    <source>
        <strain evidence="2 3">CCMP1102</strain>
    </source>
</reference>
<feature type="transmembrane region" description="Helical" evidence="1">
    <location>
        <begin position="86"/>
        <end position="106"/>
    </location>
</feature>
<feature type="transmembrane region" description="Helical" evidence="1">
    <location>
        <begin position="188"/>
        <end position="207"/>
    </location>
</feature>
<dbReference type="GO" id="GO:0004143">
    <property type="term" value="F:ATP-dependent diacylglycerol kinase activity"/>
    <property type="evidence" value="ECO:0007669"/>
    <property type="project" value="InterPro"/>
</dbReference>
<keyword evidence="1" id="KW-1133">Transmembrane helix</keyword>
<evidence type="ECO:0000313" key="2">
    <source>
        <dbReference type="EMBL" id="OEU09780.1"/>
    </source>
</evidence>
<keyword evidence="1" id="KW-0472">Membrane</keyword>
<dbReference type="AlphaFoldDB" id="A0A1E7EUT0"/>
<dbReference type="KEGG" id="fcy:FRACYDRAFT_264064"/>
<evidence type="ECO:0000313" key="3">
    <source>
        <dbReference type="Proteomes" id="UP000095751"/>
    </source>
</evidence>
<feature type="transmembrane region" description="Helical" evidence="1">
    <location>
        <begin position="34"/>
        <end position="53"/>
    </location>
</feature>
<dbReference type="Proteomes" id="UP000095751">
    <property type="component" value="Unassembled WGS sequence"/>
</dbReference>
<dbReference type="OrthoDB" id="5673at2759"/>
<gene>
    <name evidence="2" type="ORF">FRACYDRAFT_264064</name>
</gene>